<evidence type="ECO:0000313" key="3">
    <source>
        <dbReference type="EMBL" id="QLY32520.1"/>
    </source>
</evidence>
<protein>
    <submittedName>
        <fullName evidence="3">NAD(P)-binding domain-containing protein</fullName>
    </submittedName>
</protein>
<organism evidence="3 4">
    <name type="scientific">Nocardia huaxiensis</name>
    <dbReference type="NCBI Taxonomy" id="2755382"/>
    <lineage>
        <taxon>Bacteria</taxon>
        <taxon>Bacillati</taxon>
        <taxon>Actinomycetota</taxon>
        <taxon>Actinomycetes</taxon>
        <taxon>Mycobacteriales</taxon>
        <taxon>Nocardiaceae</taxon>
        <taxon>Nocardia</taxon>
    </lineage>
</organism>
<keyword evidence="1" id="KW-0560">Oxidoreductase</keyword>
<proteinExistence type="predicted"/>
<dbReference type="Pfam" id="PF03807">
    <property type="entry name" value="F420_oxidored"/>
    <property type="match status" value="1"/>
</dbReference>
<dbReference type="GO" id="GO:0016491">
    <property type="term" value="F:oxidoreductase activity"/>
    <property type="evidence" value="ECO:0007669"/>
    <property type="project" value="UniProtKB-KW"/>
</dbReference>
<reference evidence="3 4" key="1">
    <citation type="submission" date="2020-07" db="EMBL/GenBank/DDBJ databases">
        <authorList>
            <person name="Zhuang K."/>
            <person name="Ran Y."/>
        </authorList>
    </citation>
    <scope>NUCLEOTIDE SEQUENCE [LARGE SCALE GENOMIC DNA]</scope>
    <source>
        <strain evidence="3 4">WCH-YHL-001</strain>
    </source>
</reference>
<evidence type="ECO:0000256" key="1">
    <source>
        <dbReference type="ARBA" id="ARBA00023002"/>
    </source>
</evidence>
<evidence type="ECO:0000313" key="4">
    <source>
        <dbReference type="Proteomes" id="UP000515512"/>
    </source>
</evidence>
<dbReference type="Gene3D" id="3.40.50.720">
    <property type="entry name" value="NAD(P)-binding Rossmann-like Domain"/>
    <property type="match status" value="1"/>
</dbReference>
<dbReference type="EMBL" id="CP059399">
    <property type="protein sequence ID" value="QLY32520.1"/>
    <property type="molecule type" value="Genomic_DNA"/>
</dbReference>
<dbReference type="InterPro" id="IPR028939">
    <property type="entry name" value="P5C_Rdtase_cat_N"/>
</dbReference>
<dbReference type="PANTHER" id="PTHR14239">
    <property type="entry name" value="DUDULIN-RELATED"/>
    <property type="match status" value="1"/>
</dbReference>
<dbReference type="RefSeq" id="WP_181583685.1">
    <property type="nucleotide sequence ID" value="NZ_CP059399.1"/>
</dbReference>
<dbReference type="PANTHER" id="PTHR14239:SF10">
    <property type="entry name" value="REDUCTASE"/>
    <property type="match status" value="1"/>
</dbReference>
<dbReference type="InterPro" id="IPR051267">
    <property type="entry name" value="STEAP_metalloreductase"/>
</dbReference>
<name>A0A7D6ZLE0_9NOCA</name>
<accession>A0A7D6ZLE0</accession>
<dbReference type="Proteomes" id="UP000515512">
    <property type="component" value="Chromosome"/>
</dbReference>
<dbReference type="SUPFAM" id="SSF51735">
    <property type="entry name" value="NAD(P)-binding Rossmann-fold domains"/>
    <property type="match status" value="1"/>
</dbReference>
<gene>
    <name evidence="3" type="ORF">H0264_09875</name>
</gene>
<dbReference type="KEGG" id="nhu:H0264_09875"/>
<dbReference type="AlphaFoldDB" id="A0A7D6ZLE0"/>
<feature type="domain" description="Pyrroline-5-carboxylate reductase catalytic N-terminal" evidence="2">
    <location>
        <begin position="2"/>
        <end position="93"/>
    </location>
</feature>
<evidence type="ECO:0000259" key="2">
    <source>
        <dbReference type="Pfam" id="PF03807"/>
    </source>
</evidence>
<dbReference type="InterPro" id="IPR036291">
    <property type="entry name" value="NAD(P)-bd_dom_sf"/>
</dbReference>
<sequence length="191" mass="19865">MRVGLIGTGRIGGNLARLLVAGGDEVLLSAGRPDGPKALADELGAHATATSPLDAIAAADVVVIAVWWEAFPEIALEYGAALQGRIVVDPSNPLTERDGQIVRLPIPDGLTSPQYQLRRLGDVRLVRTFGDRPAADLLADGQRGQGGGARGQMRYWSDDPLAAATVLPLIRDAGFEPVDGGGLAQSKNAGE</sequence>
<keyword evidence="4" id="KW-1185">Reference proteome</keyword>